<evidence type="ECO:0000313" key="20">
    <source>
        <dbReference type="Proteomes" id="UP000570166"/>
    </source>
</evidence>
<evidence type="ECO:0000256" key="14">
    <source>
        <dbReference type="ARBA" id="ARBA00023237"/>
    </source>
</evidence>
<keyword evidence="6" id="KW-0812">Transmembrane</keyword>
<comment type="cofactor">
    <cofactor evidence="17">
        <name>Ca(2+)</name>
        <dbReference type="ChEBI" id="CHEBI:29108"/>
    </cofactor>
    <text evidence="17">Binds 1 Ca(2+) ion per monomer. In the dimeric form the Ca(2+) is bound by different amino acids with binding of each Ca(2+) shared with ligands coming from each monomer. The Ca(2+) ion may have a role in catalysis.</text>
</comment>
<keyword evidence="8" id="KW-0732">Signal</keyword>
<evidence type="ECO:0000256" key="9">
    <source>
        <dbReference type="ARBA" id="ARBA00022801"/>
    </source>
</evidence>
<keyword evidence="11 17" id="KW-0442">Lipid degradation</keyword>
<evidence type="ECO:0000256" key="10">
    <source>
        <dbReference type="ARBA" id="ARBA00022837"/>
    </source>
</evidence>
<comment type="similarity">
    <text evidence="3 17">Belongs to the phospholipase A1 family.</text>
</comment>
<evidence type="ECO:0000256" key="11">
    <source>
        <dbReference type="ARBA" id="ARBA00022963"/>
    </source>
</evidence>
<comment type="catalytic activity">
    <reaction evidence="1 17">
        <text>a 1,2-diacyl-sn-glycero-3-phosphocholine + H2O = a 2-acyl-sn-glycero-3-phosphocholine + a fatty acid + H(+)</text>
        <dbReference type="Rhea" id="RHEA:18689"/>
        <dbReference type="ChEBI" id="CHEBI:15377"/>
        <dbReference type="ChEBI" id="CHEBI:15378"/>
        <dbReference type="ChEBI" id="CHEBI:28868"/>
        <dbReference type="ChEBI" id="CHEBI:57643"/>
        <dbReference type="ChEBI" id="CHEBI:57875"/>
        <dbReference type="EC" id="3.1.1.32"/>
    </reaction>
</comment>
<keyword evidence="12 17" id="KW-0443">Lipid metabolism</keyword>
<keyword evidence="9 17" id="KW-0378">Hydrolase</keyword>
<dbReference type="EC" id="3.1.1.4" evidence="17"/>
<comment type="subunit">
    <text evidence="4 17">Homodimer; dimerization is reversible, and the dimeric form is the active one.</text>
</comment>
<comment type="catalytic activity">
    <reaction evidence="2 17">
        <text>a 1,2-diacyl-sn-glycero-3-phosphocholine + H2O = a 1-acyl-sn-glycero-3-phosphocholine + a fatty acid + H(+)</text>
        <dbReference type="Rhea" id="RHEA:15801"/>
        <dbReference type="ChEBI" id="CHEBI:15377"/>
        <dbReference type="ChEBI" id="CHEBI:15378"/>
        <dbReference type="ChEBI" id="CHEBI:28868"/>
        <dbReference type="ChEBI" id="CHEBI:57643"/>
        <dbReference type="ChEBI" id="CHEBI:58168"/>
        <dbReference type="EC" id="3.1.1.4"/>
    </reaction>
</comment>
<evidence type="ECO:0000256" key="5">
    <source>
        <dbReference type="ARBA" id="ARBA00022452"/>
    </source>
</evidence>
<evidence type="ECO:0000256" key="3">
    <source>
        <dbReference type="ARBA" id="ARBA00010525"/>
    </source>
</evidence>
<keyword evidence="20" id="KW-1185">Reference proteome</keyword>
<comment type="function">
    <text evidence="17">Hydrolysis of phosphatidylcholine with phospholipase A2 (EC 3.1.1.4) and phospholipase A1 (EC 3.1.1.32) activities.</text>
</comment>
<dbReference type="Pfam" id="PF02253">
    <property type="entry name" value="PLA1"/>
    <property type="match status" value="1"/>
</dbReference>
<dbReference type="InterPro" id="IPR036541">
    <property type="entry name" value="PLipase_A1_sf"/>
</dbReference>
<name>A0A838L8T0_9SPHN</name>
<evidence type="ECO:0000256" key="7">
    <source>
        <dbReference type="ARBA" id="ARBA00022723"/>
    </source>
</evidence>
<proteinExistence type="inferred from homology"/>
<dbReference type="SUPFAM" id="SSF56931">
    <property type="entry name" value="Outer membrane phospholipase A (OMPLA)"/>
    <property type="match status" value="1"/>
</dbReference>
<organism evidence="19 20">
    <name type="scientific">Sphingomonas chungangi</name>
    <dbReference type="NCBI Taxonomy" id="2683589"/>
    <lineage>
        <taxon>Bacteria</taxon>
        <taxon>Pseudomonadati</taxon>
        <taxon>Pseudomonadota</taxon>
        <taxon>Alphaproteobacteria</taxon>
        <taxon>Sphingomonadales</taxon>
        <taxon>Sphingomonadaceae</taxon>
        <taxon>Sphingomonas</taxon>
    </lineage>
</organism>
<accession>A0A838L8T0</accession>
<protein>
    <recommendedName>
        <fullName evidence="17">Phospholipase A1</fullName>
        <ecNumber evidence="17">3.1.1.32</ecNumber>
        <ecNumber evidence="17">3.1.1.4</ecNumber>
    </recommendedName>
    <alternativeName>
        <fullName evidence="17">Phosphatidylcholine 1-acylhydrolase</fullName>
    </alternativeName>
</protein>
<dbReference type="Gene3D" id="2.40.230.10">
    <property type="entry name" value="Phospholipase A1"/>
    <property type="match status" value="1"/>
</dbReference>
<evidence type="ECO:0000256" key="18">
    <source>
        <dbReference type="SAM" id="MobiDB-lite"/>
    </source>
</evidence>
<gene>
    <name evidence="19" type="ORF">HZF05_13420</name>
</gene>
<keyword evidence="7 16" id="KW-0479">Metal-binding</keyword>
<dbReference type="GO" id="GO:0008970">
    <property type="term" value="F:phospholipase A1 activity"/>
    <property type="evidence" value="ECO:0007669"/>
    <property type="project" value="UniProtKB-EC"/>
</dbReference>
<dbReference type="PRINTS" id="PR01486">
    <property type="entry name" value="PHPHLIPASEA1"/>
</dbReference>
<keyword evidence="10 16" id="KW-0106">Calcium</keyword>
<keyword evidence="5" id="KW-1134">Transmembrane beta strand</keyword>
<evidence type="ECO:0000256" key="2">
    <source>
        <dbReference type="ARBA" id="ARBA00001604"/>
    </source>
</evidence>
<feature type="binding site" description="in dimeric form" evidence="16">
    <location>
        <position position="219"/>
    </location>
    <ligand>
        <name>Ca(2+)</name>
        <dbReference type="ChEBI" id="CHEBI:29108"/>
        <label>1</label>
    </ligand>
</feature>
<feature type="binding site" description="in dimeric form" evidence="16">
    <location>
        <position position="259"/>
    </location>
    <ligand>
        <name>Ca(2+)</name>
        <dbReference type="ChEBI" id="CHEBI:29108"/>
        <label>1</label>
    </ligand>
</feature>
<dbReference type="EMBL" id="JACEIB010000008">
    <property type="protein sequence ID" value="MBA2935095.1"/>
    <property type="molecule type" value="Genomic_DNA"/>
</dbReference>
<evidence type="ECO:0000313" key="19">
    <source>
        <dbReference type="EMBL" id="MBA2935095.1"/>
    </source>
</evidence>
<evidence type="ECO:0000256" key="8">
    <source>
        <dbReference type="ARBA" id="ARBA00022729"/>
    </source>
</evidence>
<dbReference type="Proteomes" id="UP000570166">
    <property type="component" value="Unassembled WGS sequence"/>
</dbReference>
<dbReference type="InterPro" id="IPR003187">
    <property type="entry name" value="PLipase_A1"/>
</dbReference>
<evidence type="ECO:0000256" key="1">
    <source>
        <dbReference type="ARBA" id="ARBA00000111"/>
    </source>
</evidence>
<evidence type="ECO:0000256" key="6">
    <source>
        <dbReference type="ARBA" id="ARBA00022692"/>
    </source>
</evidence>
<dbReference type="EC" id="3.1.1.32" evidence="17"/>
<dbReference type="PANTHER" id="PTHR40457:SF1">
    <property type="entry name" value="PHOSPHOLIPASE A1"/>
    <property type="match status" value="1"/>
</dbReference>
<comment type="subcellular location">
    <subcellularLocation>
        <location evidence="17">Cell outer membrane</location>
        <topology evidence="17">Multi-pass membrane protein</topology>
    </subcellularLocation>
    <text evidence="17">One of the very few enzymes located there.</text>
</comment>
<feature type="active site" description="Nucleophile" evidence="15">
    <location>
        <position position="256"/>
    </location>
</feature>
<dbReference type="PANTHER" id="PTHR40457">
    <property type="entry name" value="PHOSPHOLIPASE A1"/>
    <property type="match status" value="1"/>
</dbReference>
<dbReference type="AlphaFoldDB" id="A0A838L8T0"/>
<comment type="caution">
    <text evidence="19">The sequence shown here is derived from an EMBL/GenBank/DDBJ whole genome shotgun (WGS) entry which is preliminary data.</text>
</comment>
<dbReference type="RefSeq" id="WP_160362733.1">
    <property type="nucleotide sequence ID" value="NZ_JACEIB010000008.1"/>
</dbReference>
<feature type="binding site" description="in dimeric form" evidence="16">
    <location>
        <position position="264"/>
    </location>
    <ligand>
        <name>Ca(2+)</name>
        <dbReference type="ChEBI" id="CHEBI:29108"/>
        <label>1</label>
    </ligand>
</feature>
<evidence type="ECO:0000256" key="12">
    <source>
        <dbReference type="ARBA" id="ARBA00023098"/>
    </source>
</evidence>
<dbReference type="GO" id="GO:0009279">
    <property type="term" value="C:cell outer membrane"/>
    <property type="evidence" value="ECO:0007669"/>
    <property type="project" value="UniProtKB-SubCell"/>
</dbReference>
<dbReference type="GO" id="GO:0004623">
    <property type="term" value="F:phospholipase A2 activity"/>
    <property type="evidence" value="ECO:0007669"/>
    <property type="project" value="UniProtKB-EC"/>
</dbReference>
<evidence type="ECO:0000256" key="15">
    <source>
        <dbReference type="PIRSR" id="PIRSR603187-1"/>
    </source>
</evidence>
<reference evidence="19 20" key="1">
    <citation type="submission" date="2020-07" db="EMBL/GenBank/DDBJ databases">
        <authorList>
            <person name="Sun Q."/>
        </authorList>
    </citation>
    <scope>NUCLEOTIDE SEQUENCE [LARGE SCALE GENOMIC DNA]</scope>
    <source>
        <strain evidence="19 20">CGMCC 1.13654</strain>
    </source>
</reference>
<keyword evidence="13" id="KW-0472">Membrane</keyword>
<dbReference type="GO" id="GO:0016042">
    <property type="term" value="P:lipid catabolic process"/>
    <property type="evidence" value="ECO:0007669"/>
    <property type="project" value="UniProtKB-KW"/>
</dbReference>
<evidence type="ECO:0000256" key="16">
    <source>
        <dbReference type="PIRSR" id="PIRSR603187-2"/>
    </source>
</evidence>
<keyword evidence="14 17" id="KW-0998">Cell outer membrane</keyword>
<feature type="region of interest" description="Disordered" evidence="18">
    <location>
        <begin position="136"/>
        <end position="157"/>
    </location>
</feature>
<evidence type="ECO:0000256" key="13">
    <source>
        <dbReference type="ARBA" id="ARBA00023136"/>
    </source>
</evidence>
<evidence type="ECO:0000256" key="17">
    <source>
        <dbReference type="RuleBase" id="RU366027"/>
    </source>
</evidence>
<dbReference type="GO" id="GO:0046872">
    <property type="term" value="F:metal ion binding"/>
    <property type="evidence" value="ECO:0007669"/>
    <property type="project" value="UniProtKB-KW"/>
</dbReference>
<sequence length="389" mass="42149">MSIVALSMALLAAAPPPPPIPLPPLAVSFRSVQEEGEGPIVAHVILLNTVGGPDRPVADTLYAILHADGRDVPVEMKRQGPPVTIAGNGYAQVDYAVARPAGVAGRAVLSVDSGSDGYAFALGEAGDDIQSAQIAPPTETAREASAAPVPPPRPNNPLLGNLSTYNPIYAVLGHGTDTDAKLELSFKYQLLGHPGDGHWYSGFHFAYTQRMFWDLGANSAPFRDVNYQPEFLYIYTLPKNEAGDQLNVRGGYLHESNGRDGSASRSYNILYIQPTLDVPIGSWTASIGPRIFHYIINRDGNEDIARYRGHQALAFSIGQDQGLKLSTWSRLNFSTGKGSVDADLSYPLTHIWHDLPLYVVVQGFTGYGEDLLDYNRKQTRLRVGIGIVR</sequence>
<evidence type="ECO:0000256" key="4">
    <source>
        <dbReference type="ARBA" id="ARBA00011702"/>
    </source>
</evidence>
<feature type="active site" description="Proton acceptor" evidence="15">
    <location>
        <position position="254"/>
    </location>
</feature>